<protein>
    <submittedName>
        <fullName evidence="1">Abi family protein</fullName>
    </submittedName>
</protein>
<evidence type="ECO:0000313" key="1">
    <source>
        <dbReference type="EMBL" id="NSX53627.1"/>
    </source>
</evidence>
<proteinExistence type="predicted"/>
<keyword evidence="2" id="KW-1185">Reference proteome</keyword>
<sequence length="291" mass="33295">MAKRKFNKPALSVADLIAFMQRKGMVIADQPYAVRCLSYLGYYRLKIYTRPFEDASKQFTAGTTFEQIVDVYNFDRKLRLLCLDAIERIEVALRSHIINVMGAHGGPHFYYDEAFFDSKDAVTNMRQLGERGKHLSITHYKAEYSEPHLPAIWCLTEASTFGQLSKLYADLELKYRKEIAKGFGFDETICVSWYKTIATLRNICAHHGRLWNAELRVNAPKKAKSYASDLTNNTRCYSRLIVLAALLVEIDPNGGHGWIPQLVDLIENRPASVNVDAMGFPTDWKTRAIWK</sequence>
<comment type="caution">
    <text evidence="1">The sequence shown here is derived from an EMBL/GenBank/DDBJ whole genome shotgun (WGS) entry which is preliminary data.</text>
</comment>
<accession>A0ABX2IL88</accession>
<organism evidence="1 2">
    <name type="scientific">Parasulfitobacter algicola</name>
    <dbReference type="NCBI Taxonomy" id="2614809"/>
    <lineage>
        <taxon>Bacteria</taxon>
        <taxon>Pseudomonadati</taxon>
        <taxon>Pseudomonadota</taxon>
        <taxon>Alphaproteobacteria</taxon>
        <taxon>Rhodobacterales</taxon>
        <taxon>Roseobacteraceae</taxon>
        <taxon>Parasulfitobacter</taxon>
    </lineage>
</organism>
<dbReference type="Proteomes" id="UP000777935">
    <property type="component" value="Unassembled WGS sequence"/>
</dbReference>
<reference evidence="1 2" key="1">
    <citation type="submission" date="2020-06" db="EMBL/GenBank/DDBJ databases">
        <title>Sulfitobacter algicola sp. nov., isolated from green algae.</title>
        <authorList>
            <person name="Wang C."/>
        </authorList>
    </citation>
    <scope>NUCLEOTIDE SEQUENCE [LARGE SCALE GENOMIC DNA]</scope>
    <source>
        <strain evidence="1 2">1151</strain>
    </source>
</reference>
<name>A0ABX2IL88_9RHOB</name>
<dbReference type="EMBL" id="JABUFE010000001">
    <property type="protein sequence ID" value="NSX53627.1"/>
    <property type="molecule type" value="Genomic_DNA"/>
</dbReference>
<evidence type="ECO:0000313" key="2">
    <source>
        <dbReference type="Proteomes" id="UP000777935"/>
    </source>
</evidence>
<dbReference type="RefSeq" id="WP_174134792.1">
    <property type="nucleotide sequence ID" value="NZ_JABUFE010000001.1"/>
</dbReference>
<gene>
    <name evidence="1" type="ORF">HRQ87_02330</name>
</gene>
<dbReference type="InterPro" id="IPR011664">
    <property type="entry name" value="Abi_system_AbiD/AbiF-like"/>
</dbReference>
<dbReference type="Pfam" id="PF07751">
    <property type="entry name" value="Abi_2"/>
    <property type="match status" value="1"/>
</dbReference>